<dbReference type="GeneID" id="63921302"/>
<accession>A0A074VWP7</accession>
<dbReference type="RefSeq" id="XP_040880702.1">
    <property type="nucleotide sequence ID" value="XM_041027929.1"/>
</dbReference>
<feature type="chain" id="PRO_5001700984" evidence="1">
    <location>
        <begin position="17"/>
        <end position="305"/>
    </location>
</feature>
<keyword evidence="3" id="KW-1185">Reference proteome</keyword>
<name>A0A074VWP7_AURM1</name>
<protein>
    <submittedName>
        <fullName evidence="2">Uncharacterized protein</fullName>
    </submittedName>
</protein>
<dbReference type="AlphaFoldDB" id="A0A074VWP7"/>
<dbReference type="EMBL" id="KL584830">
    <property type="protein sequence ID" value="KEQ63679.1"/>
    <property type="molecule type" value="Genomic_DNA"/>
</dbReference>
<dbReference type="HOGENOM" id="CLU_079392_0_0_1"/>
<keyword evidence="1" id="KW-0732">Signal</keyword>
<evidence type="ECO:0000313" key="2">
    <source>
        <dbReference type="EMBL" id="KEQ63679.1"/>
    </source>
</evidence>
<evidence type="ECO:0000256" key="1">
    <source>
        <dbReference type="SAM" id="SignalP"/>
    </source>
</evidence>
<organism evidence="2 3">
    <name type="scientific">Aureobasidium melanogenum (strain CBS 110374)</name>
    <name type="common">Aureobasidium pullulans var. melanogenum</name>
    <dbReference type="NCBI Taxonomy" id="1043003"/>
    <lineage>
        <taxon>Eukaryota</taxon>
        <taxon>Fungi</taxon>
        <taxon>Dikarya</taxon>
        <taxon>Ascomycota</taxon>
        <taxon>Pezizomycotina</taxon>
        <taxon>Dothideomycetes</taxon>
        <taxon>Dothideomycetidae</taxon>
        <taxon>Dothideales</taxon>
        <taxon>Saccotheciaceae</taxon>
        <taxon>Aureobasidium</taxon>
    </lineage>
</organism>
<reference evidence="2 3" key="1">
    <citation type="journal article" date="2014" name="BMC Genomics">
        <title>Genome sequencing of four Aureobasidium pullulans varieties: biotechnological potential, stress tolerance, and description of new species.</title>
        <authorList>
            <person name="Gostin Ar C."/>
            <person name="Ohm R.A."/>
            <person name="Kogej T."/>
            <person name="Sonjak S."/>
            <person name="Turk M."/>
            <person name="Zajc J."/>
            <person name="Zalar P."/>
            <person name="Grube M."/>
            <person name="Sun H."/>
            <person name="Han J."/>
            <person name="Sharma A."/>
            <person name="Chiniquy J."/>
            <person name="Ngan C.Y."/>
            <person name="Lipzen A."/>
            <person name="Barry K."/>
            <person name="Grigoriev I.V."/>
            <person name="Gunde-Cimerman N."/>
        </authorList>
    </citation>
    <scope>NUCLEOTIDE SEQUENCE [LARGE SCALE GENOMIC DNA]</scope>
    <source>
        <strain evidence="2 3">CBS 110374</strain>
    </source>
</reference>
<dbReference type="Pfam" id="PF13668">
    <property type="entry name" value="Ferritin_2"/>
    <property type="match status" value="1"/>
</dbReference>
<dbReference type="Proteomes" id="UP000030672">
    <property type="component" value="Unassembled WGS sequence"/>
</dbReference>
<evidence type="ECO:0000313" key="3">
    <source>
        <dbReference type="Proteomes" id="UP000030672"/>
    </source>
</evidence>
<sequence length="305" mass="31521">MKPVSILLSLATAVDAYYVCPATLTAADAASITYGYKVQSLLDSYYSSIPVNASYFSDLPMASTQDSNGMTKAENTVTNVRGLAKQASLGKQAISELAQKASVNLDDDCQYRYPLAPNGTVYLKNAFYFEATMCGAFIGLADYVESPESAFLAARLSAEHGIHASALRAMMQPVGFMPNSTYLTPAFTPDMIMQEGMSVGQLGTWLNGCAKSPAAPCGGHVVIGDLLATLAGQNASMTSAGACPTATGGYSMGSNGTHSYANGTGTSSASQNASMTPQAYTGAAATTNAWASASLMALAFAVLLL</sequence>
<proteinExistence type="predicted"/>
<feature type="signal peptide" evidence="1">
    <location>
        <begin position="1"/>
        <end position="16"/>
    </location>
</feature>
<gene>
    <name evidence="2" type="ORF">M437DRAFT_83410</name>
</gene>